<feature type="region of interest" description="Disordered" evidence="6">
    <location>
        <begin position="657"/>
        <end position="677"/>
    </location>
</feature>
<dbReference type="Gene3D" id="2.40.30.10">
    <property type="entry name" value="Translation factors"/>
    <property type="match status" value="1"/>
</dbReference>
<protein>
    <recommendedName>
        <fullName evidence="5">Altered inheritance of mitochondria protein 32</fullName>
    </recommendedName>
</protein>
<comment type="cofactor">
    <cofactor evidence="1">
        <name>FAD</name>
        <dbReference type="ChEBI" id="CHEBI:57692"/>
    </cofactor>
</comment>
<dbReference type="PANTHER" id="PTHR31902:SF7">
    <property type="entry name" value="ALTERED INHERITANCE OF MITOCHONDRIA PROTEIN 32"/>
    <property type="match status" value="1"/>
</dbReference>
<dbReference type="Pfam" id="PF00970">
    <property type="entry name" value="FAD_binding_6"/>
    <property type="match status" value="1"/>
</dbReference>
<feature type="region of interest" description="Disordered" evidence="6">
    <location>
        <begin position="625"/>
        <end position="645"/>
    </location>
</feature>
<evidence type="ECO:0000256" key="3">
    <source>
        <dbReference type="ARBA" id="ARBA00022827"/>
    </source>
</evidence>
<dbReference type="AlphaFoldDB" id="M7TKQ5"/>
<dbReference type="InterPro" id="IPR009737">
    <property type="entry name" value="Aim32/Apd1-like"/>
</dbReference>
<evidence type="ECO:0000313" key="8">
    <source>
        <dbReference type="EMBL" id="EMR70521.1"/>
    </source>
</evidence>
<proteinExistence type="inferred from homology"/>
<evidence type="ECO:0000256" key="4">
    <source>
        <dbReference type="ARBA" id="ARBA00038208"/>
    </source>
</evidence>
<evidence type="ECO:0000259" key="7">
    <source>
        <dbReference type="PROSITE" id="PS51384"/>
    </source>
</evidence>
<dbReference type="InterPro" id="IPR017938">
    <property type="entry name" value="Riboflavin_synthase-like_b-brl"/>
</dbReference>
<dbReference type="CDD" id="cd03062">
    <property type="entry name" value="TRX_Fd_Sucrase"/>
    <property type="match status" value="1"/>
</dbReference>
<sequence>MPEGLEIDHKGKLNGLISSYAEQVLVCTGKSDWTSRIEEDDSGDNLAADLKELIGRGGVYSDPFHNISVLNSSFPSSISRRPEVQTTSAYLLPSFKYVPFLPRVSFDSVQALVRGYLLPEKLHPMHDGLSPIHRDRLVRKEAYQHLLYGVQDVTDVLVLICGHGGRDMRCGIMGPILQKEFENKLPQAGLDVLHGPAIDESVSASPIPGTVGEAPRTARVAQISHIGGHKFAGNVILYLPPTFKNKAGDPHPLAGHGIWYGRIEPKHVEGLIHETIINGSHLKSSLSYVVAVGGVLATVTTILWVSGISGGQGSSRDIINRSTFTAFTITSKEQVSPTAFILTVRSSSSSNSSAGGSARIREAWAHGLWSVEIKQPQLQIARHYTPLPPPFTVSAPKNPTATPTTPTKGDAVAPVGQESGDELRFLIRKMDGGEMSSYLSRLRVGDAVWLRGPHLGFDVARRLGDDGGAGTGTGAGRSVVFLAGGTGVAPALQVARRLLDYDNNVNAASDDGGNERKTLATAVVDKPVISILWANRRSIDALGRRTPAAAGVGSWSIKRLWKRGASEDDSDRGDEKTEEEQLSSLSRQIRDMEKRYPDNFRVRYFVDEEKSFIGAADVITTAATATPREQKSVSRPGQLTTPPAAECPWHSAAALAKLPNDDDASRRSVDGVGGSGSRGPDLLCPCVRTPGERAGVNLLFVSGPDGFIEAYAGPKQWHEGGEMQGPVRGLVGRLTGRQGELDGWLVLKL</sequence>
<feature type="region of interest" description="Disordered" evidence="6">
    <location>
        <begin position="564"/>
        <end position="590"/>
    </location>
</feature>
<dbReference type="InterPro" id="IPR017927">
    <property type="entry name" value="FAD-bd_FR_type"/>
</dbReference>
<dbReference type="SUPFAM" id="SSF52343">
    <property type="entry name" value="Ferredoxin reductase-like, C-terminal NADP-linked domain"/>
    <property type="match status" value="1"/>
</dbReference>
<gene>
    <name evidence="8" type="ORF">UCREL1_2438</name>
</gene>
<dbReference type="SUPFAM" id="SSF52833">
    <property type="entry name" value="Thioredoxin-like"/>
    <property type="match status" value="1"/>
</dbReference>
<dbReference type="InterPro" id="IPR039261">
    <property type="entry name" value="FNR_nucleotide-bd"/>
</dbReference>
<dbReference type="SUPFAM" id="SSF63380">
    <property type="entry name" value="Riboflavin synthase domain-like"/>
    <property type="match status" value="1"/>
</dbReference>
<dbReference type="Pfam" id="PF06999">
    <property type="entry name" value="Suc_Fer-like"/>
    <property type="match status" value="1"/>
</dbReference>
<keyword evidence="9" id="KW-1185">Reference proteome</keyword>
<dbReference type="KEGG" id="ela:UCREL1_2438"/>
<organism evidence="8 9">
    <name type="scientific">Eutypa lata (strain UCR-EL1)</name>
    <name type="common">Grapevine dieback disease fungus</name>
    <name type="synonym">Eutypa armeniacae</name>
    <dbReference type="NCBI Taxonomy" id="1287681"/>
    <lineage>
        <taxon>Eukaryota</taxon>
        <taxon>Fungi</taxon>
        <taxon>Dikarya</taxon>
        <taxon>Ascomycota</taxon>
        <taxon>Pezizomycotina</taxon>
        <taxon>Sordariomycetes</taxon>
        <taxon>Xylariomycetidae</taxon>
        <taxon>Xylariales</taxon>
        <taxon>Diatrypaceae</taxon>
        <taxon>Eutypa</taxon>
    </lineage>
</organism>
<evidence type="ECO:0000256" key="1">
    <source>
        <dbReference type="ARBA" id="ARBA00001974"/>
    </source>
</evidence>
<dbReference type="InterPro" id="IPR008333">
    <property type="entry name" value="Cbr1-like_FAD-bd_dom"/>
</dbReference>
<dbReference type="PANTHER" id="PTHR31902">
    <property type="entry name" value="ACTIN PATCHES DISTAL PROTEIN 1"/>
    <property type="match status" value="1"/>
</dbReference>
<dbReference type="CDD" id="cd06183">
    <property type="entry name" value="cyt_b5_reduct_like"/>
    <property type="match status" value="1"/>
</dbReference>
<accession>M7TKQ5</accession>
<feature type="domain" description="FAD-binding FR-type" evidence="7">
    <location>
        <begin position="322"/>
        <end position="460"/>
    </location>
</feature>
<name>M7TKQ5_EUTLA</name>
<evidence type="ECO:0000256" key="5">
    <source>
        <dbReference type="ARBA" id="ARBA00040895"/>
    </source>
</evidence>
<feature type="compositionally biased region" description="Low complexity" evidence="6">
    <location>
        <begin position="395"/>
        <end position="408"/>
    </location>
</feature>
<dbReference type="HOGENOM" id="CLU_368446_0_0_1"/>
<feature type="compositionally biased region" description="Basic and acidic residues" evidence="6">
    <location>
        <begin position="659"/>
        <end position="669"/>
    </location>
</feature>
<dbReference type="OrthoDB" id="10253744at2759"/>
<dbReference type="Proteomes" id="UP000012174">
    <property type="component" value="Unassembled WGS sequence"/>
</dbReference>
<dbReference type="InterPro" id="IPR036249">
    <property type="entry name" value="Thioredoxin-like_sf"/>
</dbReference>
<evidence type="ECO:0000313" key="9">
    <source>
        <dbReference type="Proteomes" id="UP000012174"/>
    </source>
</evidence>
<reference evidence="9" key="1">
    <citation type="journal article" date="2013" name="Genome Announc.">
        <title>Draft genome sequence of the grapevine dieback fungus Eutypa lata UCR-EL1.</title>
        <authorList>
            <person name="Blanco-Ulate B."/>
            <person name="Rolshausen P.E."/>
            <person name="Cantu D."/>
        </authorList>
    </citation>
    <scope>NUCLEOTIDE SEQUENCE [LARGE SCALE GENOMIC DNA]</scope>
    <source>
        <strain evidence="9">UCR-EL1</strain>
    </source>
</reference>
<comment type="similarity">
    <text evidence="4">Belongs to the AIM32 family.</text>
</comment>
<evidence type="ECO:0000256" key="2">
    <source>
        <dbReference type="ARBA" id="ARBA00022630"/>
    </source>
</evidence>
<dbReference type="EMBL" id="KB705849">
    <property type="protein sequence ID" value="EMR70521.1"/>
    <property type="molecule type" value="Genomic_DNA"/>
</dbReference>
<dbReference type="GO" id="GO:0016491">
    <property type="term" value="F:oxidoreductase activity"/>
    <property type="evidence" value="ECO:0007669"/>
    <property type="project" value="InterPro"/>
</dbReference>
<dbReference type="Gene3D" id="3.40.30.10">
    <property type="entry name" value="Glutaredoxin"/>
    <property type="match status" value="1"/>
</dbReference>
<feature type="compositionally biased region" description="Acidic residues" evidence="6">
    <location>
        <begin position="567"/>
        <end position="581"/>
    </location>
</feature>
<dbReference type="STRING" id="1287681.M7TKQ5"/>
<feature type="region of interest" description="Disordered" evidence="6">
    <location>
        <begin position="389"/>
        <end position="415"/>
    </location>
</feature>
<dbReference type="PROSITE" id="PS51384">
    <property type="entry name" value="FAD_FR"/>
    <property type="match status" value="1"/>
</dbReference>
<dbReference type="eggNOG" id="KOG0534">
    <property type="taxonomic scope" value="Eukaryota"/>
</dbReference>
<dbReference type="OMA" id="CGCAATP"/>
<dbReference type="Gene3D" id="3.40.50.80">
    <property type="entry name" value="Nucleotide-binding domain of ferredoxin-NADP reductase (FNR) module"/>
    <property type="match status" value="1"/>
</dbReference>
<keyword evidence="2" id="KW-0285">Flavoprotein</keyword>
<keyword evidence="3" id="KW-0274">FAD</keyword>
<evidence type="ECO:0000256" key="6">
    <source>
        <dbReference type="SAM" id="MobiDB-lite"/>
    </source>
</evidence>